<feature type="transmembrane region" description="Helical" evidence="2">
    <location>
        <begin position="186"/>
        <end position="206"/>
    </location>
</feature>
<evidence type="ECO:0000313" key="4">
    <source>
        <dbReference type="Proteomes" id="UP001431429"/>
    </source>
</evidence>
<organism evidence="3 4">
    <name type="scientific">Streptomyces albipurpureus</name>
    <dbReference type="NCBI Taxonomy" id="2897419"/>
    <lineage>
        <taxon>Bacteria</taxon>
        <taxon>Bacillati</taxon>
        <taxon>Actinomycetota</taxon>
        <taxon>Actinomycetes</taxon>
        <taxon>Kitasatosporales</taxon>
        <taxon>Streptomycetaceae</taxon>
        <taxon>Streptomyces</taxon>
    </lineage>
</organism>
<sequence length="267" mass="29607">MKKANGNRCGMYDPPETFDGDHYPYVGPDDWYRENSRPIEDELTQTQEIYQPHSLDHDLGQPSMDWDEELSELLRTTPAAQSSAAHPFPRPRSHSRRRVRKTRKPIVWPSGTRLLSAVLAMMTAFLMTAVGMLSALVSYDPLRYLALVGVPDGLARGWPFLVFGPWLAACLSIIRAAMHRRQALHAWLIVVSFTGVAMILCIAHAAKTVPGVAVAAIPPVAALACFHQFIRQVTLTHPRHARSRPTAAHRARSAVEGVRKGRHGADA</sequence>
<dbReference type="Proteomes" id="UP001431429">
    <property type="component" value="Unassembled WGS sequence"/>
</dbReference>
<keyword evidence="2" id="KW-0812">Transmembrane</keyword>
<protein>
    <recommendedName>
        <fullName evidence="5">DUF2637 domain-containing protein</fullName>
    </recommendedName>
</protein>
<gene>
    <name evidence="3" type="ORF">NBG84_03040</name>
</gene>
<feature type="transmembrane region" description="Helical" evidence="2">
    <location>
        <begin position="212"/>
        <end position="230"/>
    </location>
</feature>
<proteinExistence type="predicted"/>
<feature type="transmembrane region" description="Helical" evidence="2">
    <location>
        <begin position="157"/>
        <end position="174"/>
    </location>
</feature>
<feature type="compositionally biased region" description="Basic and acidic residues" evidence="1">
    <location>
        <begin position="257"/>
        <end position="267"/>
    </location>
</feature>
<accession>A0ABT0UFB2</accession>
<name>A0ABT0UFB2_9ACTN</name>
<feature type="transmembrane region" description="Helical" evidence="2">
    <location>
        <begin position="114"/>
        <end position="137"/>
    </location>
</feature>
<feature type="region of interest" description="Disordered" evidence="1">
    <location>
        <begin position="78"/>
        <end position="102"/>
    </location>
</feature>
<feature type="compositionally biased region" description="Basic residues" evidence="1">
    <location>
        <begin position="89"/>
        <end position="102"/>
    </location>
</feature>
<evidence type="ECO:0000256" key="1">
    <source>
        <dbReference type="SAM" id="MobiDB-lite"/>
    </source>
</evidence>
<evidence type="ECO:0008006" key="5">
    <source>
        <dbReference type="Google" id="ProtNLM"/>
    </source>
</evidence>
<keyword evidence="2" id="KW-1133">Transmembrane helix</keyword>
<comment type="caution">
    <text evidence="3">The sequence shown here is derived from an EMBL/GenBank/DDBJ whole genome shotgun (WGS) entry which is preliminary data.</text>
</comment>
<dbReference type="RefSeq" id="WP_250917646.1">
    <property type="nucleotide sequence ID" value="NZ_JAMQAW010000002.1"/>
</dbReference>
<feature type="compositionally biased region" description="Basic residues" evidence="1">
    <location>
        <begin position="240"/>
        <end position="252"/>
    </location>
</feature>
<evidence type="ECO:0000313" key="3">
    <source>
        <dbReference type="EMBL" id="MCM2387298.1"/>
    </source>
</evidence>
<dbReference type="EMBL" id="JAMQAW010000002">
    <property type="protein sequence ID" value="MCM2387298.1"/>
    <property type="molecule type" value="Genomic_DNA"/>
</dbReference>
<keyword evidence="2" id="KW-0472">Membrane</keyword>
<feature type="region of interest" description="Disordered" evidence="1">
    <location>
        <begin position="240"/>
        <end position="267"/>
    </location>
</feature>
<keyword evidence="4" id="KW-1185">Reference proteome</keyword>
<evidence type="ECO:0000256" key="2">
    <source>
        <dbReference type="SAM" id="Phobius"/>
    </source>
</evidence>
<reference evidence="3" key="1">
    <citation type="submission" date="2022-06" db="EMBL/GenBank/DDBJ databases">
        <title>Genome public.</title>
        <authorList>
            <person name="Sun Q."/>
        </authorList>
    </citation>
    <scope>NUCLEOTIDE SEQUENCE</scope>
    <source>
        <strain evidence="3">CWNU-1</strain>
    </source>
</reference>